<keyword evidence="1" id="KW-0472">Membrane</keyword>
<proteinExistence type="predicted"/>
<organism evidence="2 3">
    <name type="scientific">Ruegeria sediminis</name>
    <dbReference type="NCBI Taxonomy" id="2583820"/>
    <lineage>
        <taxon>Bacteria</taxon>
        <taxon>Pseudomonadati</taxon>
        <taxon>Pseudomonadota</taxon>
        <taxon>Alphaproteobacteria</taxon>
        <taxon>Rhodobacterales</taxon>
        <taxon>Roseobacteraceae</taxon>
        <taxon>Ruegeria</taxon>
    </lineage>
</organism>
<feature type="transmembrane region" description="Helical" evidence="1">
    <location>
        <begin position="12"/>
        <end position="36"/>
    </location>
</feature>
<evidence type="ECO:0000313" key="2">
    <source>
        <dbReference type="EMBL" id="TMV06326.1"/>
    </source>
</evidence>
<reference evidence="2 3" key="1">
    <citation type="submission" date="2019-05" db="EMBL/GenBank/DDBJ databases">
        <title>Ruegeria sp. nov., isolated from tidal flat.</title>
        <authorList>
            <person name="Kim W."/>
        </authorList>
    </citation>
    <scope>NUCLEOTIDE SEQUENCE [LARGE SCALE GENOMIC DNA]</scope>
    <source>
        <strain evidence="2 3">CAU 1488</strain>
    </source>
</reference>
<sequence>MEITANQVGWGIWLLRAGLTWAGSAGLAFLVADYVVKARTASLDTAIATINTTLGTSFENLNSTLNGIQTTTLDTNRKVDQLAEKLGDLSTVTAVNSERILRLEADLQTAQASISKTSVEIKSALKAYPEELGPAIAASFGKSLVRDRSWTYDVLKANDATNQNGSHGPIFLTIPPHATDRMK</sequence>
<name>A0ABY2WUP1_9RHOB</name>
<dbReference type="EMBL" id="VCPD01000005">
    <property type="protein sequence ID" value="TMV06326.1"/>
    <property type="molecule type" value="Genomic_DNA"/>
</dbReference>
<dbReference type="Proteomes" id="UP001193035">
    <property type="component" value="Unassembled WGS sequence"/>
</dbReference>
<accession>A0ABY2WUP1</accession>
<dbReference type="RefSeq" id="WP_138843430.1">
    <property type="nucleotide sequence ID" value="NZ_VCPD01000005.1"/>
</dbReference>
<keyword evidence="1" id="KW-0812">Transmembrane</keyword>
<keyword evidence="1" id="KW-1133">Transmembrane helix</keyword>
<comment type="caution">
    <text evidence="2">The sequence shown here is derived from an EMBL/GenBank/DDBJ whole genome shotgun (WGS) entry which is preliminary data.</text>
</comment>
<evidence type="ECO:0000256" key="1">
    <source>
        <dbReference type="SAM" id="Phobius"/>
    </source>
</evidence>
<gene>
    <name evidence="2" type="ORF">FGK63_14300</name>
</gene>
<protein>
    <submittedName>
        <fullName evidence="2">Uncharacterized protein</fullName>
    </submittedName>
</protein>
<keyword evidence="3" id="KW-1185">Reference proteome</keyword>
<evidence type="ECO:0000313" key="3">
    <source>
        <dbReference type="Proteomes" id="UP001193035"/>
    </source>
</evidence>